<sequence>MRKITTGLLVLCHALFIPTRAQQSELWGVSPVFGNEDAGYIYKSDGNGENLEIVHLFEGGEMGSMPIWGLTQGADEKIYGGTSAGGAFDGGVLFAIDQSSYNYEVLHHFSGGIPLGTMTLGSNGKLYGFISGGMDVLFEFDPTSSEYTELHEFEKATGRLTFGDNRLVEVSDNVYYGFTEYGGVADRGVIFKYNIEAAIYEVVFEFDGSEELGRSPTSLAMNSEGQLYGVTSWLDGRIFQFDIATNTYSTIFRLTDTQGINAGILLASDGNYYGTTGTGGTEGHGSLYRFNTGTGSQETLHSFLEFSGPHIPDAPVLASANGKLYGNTRYVSYGNAGITIFEYDMDTETFGVISQLSGGLAAYPLVEMQLPCKEDNETLEKVACGSYTFDGNEQTQSGEYIGSFTNQLGCDSLVTLNLTILSETDCITQVATITPDISVFPNPSTDGMVRFLGLETTTEYSLFNATGQLIQTGVIQQNEQIKLPQSHGFYFAHIITPKGVKKVKILTYTNQ</sequence>
<dbReference type="SUPFAM" id="SSF75011">
    <property type="entry name" value="3-carboxy-cis,cis-mucoante lactonizing enzyme"/>
    <property type="match status" value="1"/>
</dbReference>
<organism evidence="1 2">
    <name type="scientific">Reichenbachiella faecimaris</name>
    <dbReference type="NCBI Taxonomy" id="692418"/>
    <lineage>
        <taxon>Bacteria</taxon>
        <taxon>Pseudomonadati</taxon>
        <taxon>Bacteroidota</taxon>
        <taxon>Cytophagia</taxon>
        <taxon>Cytophagales</taxon>
        <taxon>Reichenbachiellaceae</taxon>
        <taxon>Reichenbachiella</taxon>
    </lineage>
</organism>
<dbReference type="InterPro" id="IPR015943">
    <property type="entry name" value="WD40/YVTN_repeat-like_dom_sf"/>
</dbReference>
<gene>
    <name evidence="1" type="ORF">SAMN04488029_1539</name>
</gene>
<dbReference type="InterPro" id="IPR026444">
    <property type="entry name" value="Secre_tail"/>
</dbReference>
<dbReference type="AlphaFoldDB" id="A0A1W2G9Z1"/>
<dbReference type="EMBL" id="FWYF01000001">
    <property type="protein sequence ID" value="SMD33178.1"/>
    <property type="molecule type" value="Genomic_DNA"/>
</dbReference>
<reference evidence="1 2" key="1">
    <citation type="submission" date="2017-04" db="EMBL/GenBank/DDBJ databases">
        <authorList>
            <person name="Afonso C.L."/>
            <person name="Miller P.J."/>
            <person name="Scott M.A."/>
            <person name="Spackman E."/>
            <person name="Goraichik I."/>
            <person name="Dimitrov K.M."/>
            <person name="Suarez D.L."/>
            <person name="Swayne D.E."/>
        </authorList>
    </citation>
    <scope>NUCLEOTIDE SEQUENCE [LARGE SCALE GENOMIC DNA]</scope>
    <source>
        <strain evidence="1 2">DSM 26133</strain>
    </source>
</reference>
<dbReference type="RefSeq" id="WP_084371849.1">
    <property type="nucleotide sequence ID" value="NZ_FWYF01000001.1"/>
</dbReference>
<dbReference type="Proteomes" id="UP000192472">
    <property type="component" value="Unassembled WGS sequence"/>
</dbReference>
<dbReference type="OrthoDB" id="965820at2"/>
<accession>A0A1W2G9Z1</accession>
<dbReference type="NCBIfam" id="TIGR04183">
    <property type="entry name" value="Por_Secre_tail"/>
    <property type="match status" value="1"/>
</dbReference>
<evidence type="ECO:0000313" key="1">
    <source>
        <dbReference type="EMBL" id="SMD33178.1"/>
    </source>
</evidence>
<dbReference type="NCBIfam" id="TIGR03803">
    <property type="entry name" value="Gloeo_Verruco"/>
    <property type="match status" value="3"/>
</dbReference>
<proteinExistence type="predicted"/>
<keyword evidence="2" id="KW-1185">Reference proteome</keyword>
<name>A0A1W2G9Z1_REIFA</name>
<evidence type="ECO:0000313" key="2">
    <source>
        <dbReference type="Proteomes" id="UP000192472"/>
    </source>
</evidence>
<dbReference type="STRING" id="692418.SAMN04488029_1539"/>
<protein>
    <submittedName>
        <fullName evidence="1">Por secretion system C-terminal sorting domain-containing protein</fullName>
    </submittedName>
</protein>
<dbReference type="Gene3D" id="2.130.10.10">
    <property type="entry name" value="YVTN repeat-like/Quinoprotein amine dehydrogenase"/>
    <property type="match status" value="1"/>
</dbReference>
<dbReference type="InterPro" id="IPR022519">
    <property type="entry name" value="Gloeo/Verruco_rpt"/>
</dbReference>